<evidence type="ECO:0000313" key="1">
    <source>
        <dbReference type="EMBL" id="KAE9008442.1"/>
    </source>
</evidence>
<dbReference type="AlphaFoldDB" id="A0A6A3KN31"/>
<protein>
    <submittedName>
        <fullName evidence="1">Uncharacterized protein</fullName>
    </submittedName>
</protein>
<dbReference type="Proteomes" id="UP000435112">
    <property type="component" value="Unassembled WGS sequence"/>
</dbReference>
<accession>A0A6A3KN31</accession>
<reference evidence="1 2" key="1">
    <citation type="submission" date="2018-09" db="EMBL/GenBank/DDBJ databases">
        <title>Genomic investigation of the strawberry pathogen Phytophthora fragariae indicates pathogenicity is determined by transcriptional variation in three key races.</title>
        <authorList>
            <person name="Adams T.M."/>
            <person name="Armitage A.D."/>
            <person name="Sobczyk M.K."/>
            <person name="Bates H.J."/>
            <person name="Dunwell J.M."/>
            <person name="Nellist C.F."/>
            <person name="Harrison R.J."/>
        </authorList>
    </citation>
    <scope>NUCLEOTIDE SEQUENCE [LARGE SCALE GENOMIC DNA]</scope>
    <source>
        <strain evidence="1 2">SCRP324</strain>
    </source>
</reference>
<comment type="caution">
    <text evidence="1">The sequence shown here is derived from an EMBL/GenBank/DDBJ whole genome shotgun (WGS) entry which is preliminary data.</text>
</comment>
<organism evidence="1 2">
    <name type="scientific">Phytophthora rubi</name>
    <dbReference type="NCBI Taxonomy" id="129364"/>
    <lineage>
        <taxon>Eukaryota</taxon>
        <taxon>Sar</taxon>
        <taxon>Stramenopiles</taxon>
        <taxon>Oomycota</taxon>
        <taxon>Peronosporomycetes</taxon>
        <taxon>Peronosporales</taxon>
        <taxon>Peronosporaceae</taxon>
        <taxon>Phytophthora</taxon>
    </lineage>
</organism>
<sequence>MRASRATVSVLVRHHSRCGLLCLCLIMRASSTTMSRSYGSAAGVAVSTSTW</sequence>
<name>A0A6A3KN31_9STRA</name>
<evidence type="ECO:0000313" key="2">
    <source>
        <dbReference type="Proteomes" id="UP000435112"/>
    </source>
</evidence>
<dbReference type="EMBL" id="QXFU01001183">
    <property type="protein sequence ID" value="KAE9008442.1"/>
    <property type="molecule type" value="Genomic_DNA"/>
</dbReference>
<gene>
    <name evidence="1" type="ORF">PR002_g15899</name>
</gene>
<proteinExistence type="predicted"/>